<evidence type="ECO:0000313" key="2">
    <source>
        <dbReference type="Proteomes" id="UP000762676"/>
    </source>
</evidence>
<protein>
    <submittedName>
        <fullName evidence="1">Uncharacterized protein</fullName>
    </submittedName>
</protein>
<evidence type="ECO:0000313" key="1">
    <source>
        <dbReference type="EMBL" id="GFR83942.1"/>
    </source>
</evidence>
<gene>
    <name evidence="1" type="ORF">ElyMa_004137900</name>
</gene>
<proteinExistence type="predicted"/>
<name>A0AAV4GEV8_9GAST</name>
<keyword evidence="2" id="KW-1185">Reference proteome</keyword>
<organism evidence="1 2">
    <name type="scientific">Elysia marginata</name>
    <dbReference type="NCBI Taxonomy" id="1093978"/>
    <lineage>
        <taxon>Eukaryota</taxon>
        <taxon>Metazoa</taxon>
        <taxon>Spiralia</taxon>
        <taxon>Lophotrochozoa</taxon>
        <taxon>Mollusca</taxon>
        <taxon>Gastropoda</taxon>
        <taxon>Heterobranchia</taxon>
        <taxon>Euthyneura</taxon>
        <taxon>Panpulmonata</taxon>
        <taxon>Sacoglossa</taxon>
        <taxon>Placobranchoidea</taxon>
        <taxon>Plakobranchidae</taxon>
        <taxon>Elysia</taxon>
    </lineage>
</organism>
<comment type="caution">
    <text evidence="1">The sequence shown here is derived from an EMBL/GenBank/DDBJ whole genome shotgun (WGS) entry which is preliminary data.</text>
</comment>
<sequence length="101" mass="10731">MATIILSFTDNVRVGVAQEHTTAFGGQCSVHSVWITATVLDLDLEERGCAVCCHTACVTVQVRNAGLGVLHLQENKGSGSVLVKVSRRDQTAIIPCGHLES</sequence>
<dbReference type="AlphaFoldDB" id="A0AAV4GEV8"/>
<accession>A0AAV4GEV8</accession>
<dbReference type="Proteomes" id="UP000762676">
    <property type="component" value="Unassembled WGS sequence"/>
</dbReference>
<reference evidence="1 2" key="1">
    <citation type="journal article" date="2021" name="Elife">
        <title>Chloroplast acquisition without the gene transfer in kleptoplastic sea slugs, Plakobranchus ocellatus.</title>
        <authorList>
            <person name="Maeda T."/>
            <person name="Takahashi S."/>
            <person name="Yoshida T."/>
            <person name="Shimamura S."/>
            <person name="Takaki Y."/>
            <person name="Nagai Y."/>
            <person name="Toyoda A."/>
            <person name="Suzuki Y."/>
            <person name="Arimoto A."/>
            <person name="Ishii H."/>
            <person name="Satoh N."/>
            <person name="Nishiyama T."/>
            <person name="Hasebe M."/>
            <person name="Maruyama T."/>
            <person name="Minagawa J."/>
            <person name="Obokata J."/>
            <person name="Shigenobu S."/>
        </authorList>
    </citation>
    <scope>NUCLEOTIDE SEQUENCE [LARGE SCALE GENOMIC DNA]</scope>
</reference>
<dbReference type="EMBL" id="BMAT01008389">
    <property type="protein sequence ID" value="GFR83942.1"/>
    <property type="molecule type" value="Genomic_DNA"/>
</dbReference>